<name>A0A7R9PZC0_9ACAR</name>
<feature type="domain" description="Ion transport" evidence="6">
    <location>
        <begin position="94"/>
        <end position="327"/>
    </location>
</feature>
<keyword evidence="3 5" id="KW-1133">Transmembrane helix</keyword>
<evidence type="ECO:0000259" key="6">
    <source>
        <dbReference type="Pfam" id="PF00520"/>
    </source>
</evidence>
<comment type="subcellular location">
    <subcellularLocation>
        <location evidence="1">Membrane</location>
        <topology evidence="1">Multi-pass membrane protein</topology>
    </subcellularLocation>
</comment>
<dbReference type="PANTHER" id="PTHR47735:SF9">
    <property type="entry name" value="POTASSIUM VOLTAGE-GATED CHANNEL SUBFAMILY KQT MEMBER 4-LIKE ISOFORM X1"/>
    <property type="match status" value="1"/>
</dbReference>
<evidence type="ECO:0000256" key="2">
    <source>
        <dbReference type="ARBA" id="ARBA00022692"/>
    </source>
</evidence>
<organism evidence="7">
    <name type="scientific">Medioppia subpectinata</name>
    <dbReference type="NCBI Taxonomy" id="1979941"/>
    <lineage>
        <taxon>Eukaryota</taxon>
        <taxon>Metazoa</taxon>
        <taxon>Ecdysozoa</taxon>
        <taxon>Arthropoda</taxon>
        <taxon>Chelicerata</taxon>
        <taxon>Arachnida</taxon>
        <taxon>Acari</taxon>
        <taxon>Acariformes</taxon>
        <taxon>Sarcoptiformes</taxon>
        <taxon>Oribatida</taxon>
        <taxon>Brachypylina</taxon>
        <taxon>Oppioidea</taxon>
        <taxon>Oppiidae</taxon>
        <taxon>Medioppia</taxon>
    </lineage>
</organism>
<dbReference type="SUPFAM" id="SSF81324">
    <property type="entry name" value="Voltage-gated potassium channels"/>
    <property type="match status" value="1"/>
</dbReference>
<dbReference type="Pfam" id="PF00520">
    <property type="entry name" value="Ion_trans"/>
    <property type="match status" value="1"/>
</dbReference>
<dbReference type="InterPro" id="IPR003937">
    <property type="entry name" value="K_chnl_volt-dep_KCNQ"/>
</dbReference>
<dbReference type="PANTHER" id="PTHR47735">
    <property type="entry name" value="POTASSIUM VOLTAGE-GATED CHANNEL SUBFAMILY KQT MEMBER 4"/>
    <property type="match status" value="1"/>
</dbReference>
<dbReference type="EMBL" id="CAJPIZ010003806">
    <property type="protein sequence ID" value="CAG2106819.1"/>
    <property type="molecule type" value="Genomic_DNA"/>
</dbReference>
<dbReference type="GO" id="GO:0008076">
    <property type="term" value="C:voltage-gated potassium channel complex"/>
    <property type="evidence" value="ECO:0007669"/>
    <property type="project" value="TreeGrafter"/>
</dbReference>
<dbReference type="Gene3D" id="1.20.120.350">
    <property type="entry name" value="Voltage-gated potassium channels. Chain C"/>
    <property type="match status" value="1"/>
</dbReference>
<dbReference type="InterPro" id="IPR005821">
    <property type="entry name" value="Ion_trans_dom"/>
</dbReference>
<dbReference type="PRINTS" id="PR00169">
    <property type="entry name" value="KCHANNEL"/>
</dbReference>
<gene>
    <name evidence="7" type="ORF">OSB1V03_LOCUS6822</name>
</gene>
<evidence type="ECO:0000256" key="5">
    <source>
        <dbReference type="SAM" id="Phobius"/>
    </source>
</evidence>
<feature type="transmembrane region" description="Helical" evidence="5">
    <location>
        <begin position="249"/>
        <end position="268"/>
    </location>
</feature>
<evidence type="ECO:0000256" key="4">
    <source>
        <dbReference type="ARBA" id="ARBA00023136"/>
    </source>
</evidence>
<feature type="transmembrane region" description="Helical" evidence="5">
    <location>
        <begin position="164"/>
        <end position="185"/>
    </location>
</feature>
<dbReference type="Gene3D" id="1.10.287.70">
    <property type="match status" value="1"/>
</dbReference>
<proteinExistence type="predicted"/>
<sequence>MFLIDTNNHRCLFEQGVIGQKGQSWSLKAKLLLKRAENKMAIKSIIDQSFSTMIKSVYGTAIPSQHRASTPTVYSRIQRQVYELLYAPTGALSYVYHLLVFVLVLLCLVLTVLVTVPRFETTCWPIMAAIEWVIVVWFGIEFLIRLWANGYRRQYRGFRGRVLYLLWWQTIMDCAVLAVSVGVLFTPRSAQNAHVVYAAAALRGIHRFFQVIRIVSAQRRGLYGVASGQRPFRPFNLFWSVIKSQGKELVIICYICCIVFVLSAYLIFVTESPDNPDFATIGQSMYWALEAMYTLGNYAPITLPGKIVASLVITFGVWLFAIPADIIGTGLAIKIRQNEIDYRTRAQLVPAVQLIQAYWRYRHYSVHPPTIQPTVSWFTAGDRVIADRMERNVVRFVRRLRLFRAVRVFSATRLKVNMRDLCERNRSQNVVTLTTINSLRSEVKDRKVRHASTVTTLMDRMANIEAANREMTHRFDLLENLLNNHLKH</sequence>
<keyword evidence="8" id="KW-1185">Reference proteome</keyword>
<keyword evidence="4 5" id="KW-0472">Membrane</keyword>
<feature type="transmembrane region" description="Helical" evidence="5">
    <location>
        <begin position="307"/>
        <end position="333"/>
    </location>
</feature>
<evidence type="ECO:0000256" key="3">
    <source>
        <dbReference type="ARBA" id="ARBA00022989"/>
    </source>
</evidence>
<dbReference type="PRINTS" id="PR01459">
    <property type="entry name" value="KCNQCHANNEL"/>
</dbReference>
<dbReference type="GO" id="GO:0005249">
    <property type="term" value="F:voltage-gated potassium channel activity"/>
    <property type="evidence" value="ECO:0007669"/>
    <property type="project" value="InterPro"/>
</dbReference>
<evidence type="ECO:0000256" key="1">
    <source>
        <dbReference type="ARBA" id="ARBA00004141"/>
    </source>
</evidence>
<keyword evidence="2 5" id="KW-0812">Transmembrane</keyword>
<evidence type="ECO:0000313" key="7">
    <source>
        <dbReference type="EMBL" id="CAD7626389.1"/>
    </source>
</evidence>
<dbReference type="OrthoDB" id="8879391at2759"/>
<feature type="transmembrane region" description="Helical" evidence="5">
    <location>
        <begin position="123"/>
        <end position="144"/>
    </location>
</feature>
<feature type="transmembrane region" description="Helical" evidence="5">
    <location>
        <begin position="94"/>
        <end position="116"/>
    </location>
</feature>
<dbReference type="AlphaFoldDB" id="A0A7R9PZC0"/>
<reference evidence="7" key="1">
    <citation type="submission" date="2020-11" db="EMBL/GenBank/DDBJ databases">
        <authorList>
            <person name="Tran Van P."/>
        </authorList>
    </citation>
    <scope>NUCLEOTIDE SEQUENCE</scope>
</reference>
<protein>
    <recommendedName>
        <fullName evidence="6">Ion transport domain-containing protein</fullName>
    </recommendedName>
</protein>
<accession>A0A7R9PZC0</accession>
<dbReference type="InterPro" id="IPR027359">
    <property type="entry name" value="Volt_channel_dom_sf"/>
</dbReference>
<evidence type="ECO:0000313" key="8">
    <source>
        <dbReference type="Proteomes" id="UP000759131"/>
    </source>
</evidence>
<dbReference type="EMBL" id="OC858381">
    <property type="protein sequence ID" value="CAD7626389.1"/>
    <property type="molecule type" value="Genomic_DNA"/>
</dbReference>
<dbReference type="Proteomes" id="UP000759131">
    <property type="component" value="Unassembled WGS sequence"/>
</dbReference>